<accession>A0ABU6WLX4</accession>
<organism evidence="2 3">
    <name type="scientific">Stylosanthes scabra</name>
    <dbReference type="NCBI Taxonomy" id="79078"/>
    <lineage>
        <taxon>Eukaryota</taxon>
        <taxon>Viridiplantae</taxon>
        <taxon>Streptophyta</taxon>
        <taxon>Embryophyta</taxon>
        <taxon>Tracheophyta</taxon>
        <taxon>Spermatophyta</taxon>
        <taxon>Magnoliopsida</taxon>
        <taxon>eudicotyledons</taxon>
        <taxon>Gunneridae</taxon>
        <taxon>Pentapetalae</taxon>
        <taxon>rosids</taxon>
        <taxon>fabids</taxon>
        <taxon>Fabales</taxon>
        <taxon>Fabaceae</taxon>
        <taxon>Papilionoideae</taxon>
        <taxon>50 kb inversion clade</taxon>
        <taxon>dalbergioids sensu lato</taxon>
        <taxon>Dalbergieae</taxon>
        <taxon>Pterocarpus clade</taxon>
        <taxon>Stylosanthes</taxon>
    </lineage>
</organism>
<gene>
    <name evidence="2" type="ORF">PIB30_061103</name>
</gene>
<evidence type="ECO:0000313" key="2">
    <source>
        <dbReference type="EMBL" id="MED6185861.1"/>
    </source>
</evidence>
<name>A0ABU6WLX4_9FABA</name>
<feature type="region of interest" description="Disordered" evidence="1">
    <location>
        <begin position="109"/>
        <end position="128"/>
    </location>
</feature>
<feature type="compositionally biased region" description="Basic and acidic residues" evidence="1">
    <location>
        <begin position="113"/>
        <end position="128"/>
    </location>
</feature>
<evidence type="ECO:0000256" key="1">
    <source>
        <dbReference type="SAM" id="MobiDB-lite"/>
    </source>
</evidence>
<protein>
    <submittedName>
        <fullName evidence="2">Uncharacterized protein</fullName>
    </submittedName>
</protein>
<evidence type="ECO:0000313" key="3">
    <source>
        <dbReference type="Proteomes" id="UP001341840"/>
    </source>
</evidence>
<dbReference type="EMBL" id="JASCZI010181792">
    <property type="protein sequence ID" value="MED6185861.1"/>
    <property type="molecule type" value="Genomic_DNA"/>
</dbReference>
<comment type="caution">
    <text evidence="2">The sequence shown here is derived from an EMBL/GenBank/DDBJ whole genome shotgun (WGS) entry which is preliminary data.</text>
</comment>
<reference evidence="2 3" key="1">
    <citation type="journal article" date="2023" name="Plants (Basel)">
        <title>Bridging the Gap: Combining Genomics and Transcriptomics Approaches to Understand Stylosanthes scabra, an Orphan Legume from the Brazilian Caatinga.</title>
        <authorList>
            <person name="Ferreira-Neto J.R.C."/>
            <person name="da Silva M.D."/>
            <person name="Binneck E."/>
            <person name="de Melo N.F."/>
            <person name="da Silva R.H."/>
            <person name="de Melo A.L.T.M."/>
            <person name="Pandolfi V."/>
            <person name="Bustamante F.O."/>
            <person name="Brasileiro-Vidal A.C."/>
            <person name="Benko-Iseppon A.M."/>
        </authorList>
    </citation>
    <scope>NUCLEOTIDE SEQUENCE [LARGE SCALE GENOMIC DNA]</scope>
    <source>
        <tissue evidence="2">Leaves</tissue>
    </source>
</reference>
<dbReference type="Proteomes" id="UP001341840">
    <property type="component" value="Unassembled WGS sequence"/>
</dbReference>
<proteinExistence type="predicted"/>
<keyword evidence="3" id="KW-1185">Reference proteome</keyword>
<sequence length="171" mass="19253">MGLIQQWIKVKCDEHAFEIYIRKIGGEVLSLQVHPDECVQDTSMENVPSSSSVAFMVDETQKSVEVEKANHGEDVGDPIGITFDEVRFGAHVHERLKSGAEGAVTEKVQNEIGDNHSKPKECEDDKVEEGEKPVDVIADHYKKCIRYRWNYWRILGRTLPADFGGDLPADL</sequence>